<sequence>MSGNVSRRPSGEWEYRFEAGPDRLTGKRRRVTKSGYRTKREATQAMNQAIAAFHQGRHVQRTRRTVEDFLNEWHSAVRSALRPSTWVNYRNYLDAYVIPVIGDTPLQDLDAVRLNLLYGHLLERGRVKSKGGLSPKTVQNVHRMLHRAMRDAVKWGQLPRNYAEDAEPPRAPRPRPTVWTPEQLGAFVQHVRNDRFYALWLLVATTGLRRGELAGLQRHDIDFRTRTISPSTPRVVVAGRAVESEAKTRSGVRNLALDPVTLEALRDYVVSWDTERDALGQDTQLLFVWPNGRPLHPDTITALFHQHCERAGLPRIRLHDVRHSYATAALKAGIPAKVISERLGHATAAFTLQTYTHVIPGMDELAAEAIARMILTPAVADADAGGSILGSITEDAAPETSKEPADLLRFRRSAGSSSSSGGRI</sequence>
<evidence type="ECO:0000313" key="9">
    <source>
        <dbReference type="Proteomes" id="UP000279994"/>
    </source>
</evidence>
<proteinExistence type="predicted"/>
<organism evidence="8 9">
    <name type="scientific">Nocardioides pocheonensis</name>
    <dbReference type="NCBI Taxonomy" id="661485"/>
    <lineage>
        <taxon>Bacteria</taxon>
        <taxon>Bacillati</taxon>
        <taxon>Actinomycetota</taxon>
        <taxon>Actinomycetes</taxon>
        <taxon>Propionibacteriales</taxon>
        <taxon>Nocardioidaceae</taxon>
        <taxon>Nocardioides</taxon>
    </lineage>
</organism>
<keyword evidence="3" id="KW-0233">DNA recombination</keyword>
<evidence type="ECO:0000256" key="3">
    <source>
        <dbReference type="ARBA" id="ARBA00023172"/>
    </source>
</evidence>
<dbReference type="CDD" id="cd01189">
    <property type="entry name" value="INT_ICEBs1_C_like"/>
    <property type="match status" value="1"/>
</dbReference>
<feature type="region of interest" description="Disordered" evidence="5">
    <location>
        <begin position="393"/>
        <end position="424"/>
    </location>
</feature>
<keyword evidence="1" id="KW-0229">DNA integration</keyword>
<dbReference type="Proteomes" id="UP000279994">
    <property type="component" value="Unassembled WGS sequence"/>
</dbReference>
<dbReference type="InterPro" id="IPR028259">
    <property type="entry name" value="AP2-like_int_N"/>
</dbReference>
<dbReference type="GO" id="GO:0015074">
    <property type="term" value="P:DNA integration"/>
    <property type="evidence" value="ECO:0007669"/>
    <property type="project" value="UniProtKB-KW"/>
</dbReference>
<keyword evidence="2 4" id="KW-0238">DNA-binding</keyword>
<evidence type="ECO:0000256" key="4">
    <source>
        <dbReference type="PROSITE-ProRule" id="PRU01248"/>
    </source>
</evidence>
<feature type="domain" description="Core-binding (CB)" evidence="7">
    <location>
        <begin position="64"/>
        <end position="153"/>
    </location>
</feature>
<comment type="caution">
    <text evidence="8">The sequence shown here is derived from an EMBL/GenBank/DDBJ whole genome shotgun (WGS) entry which is preliminary data.</text>
</comment>
<dbReference type="Pfam" id="PF14657">
    <property type="entry name" value="Arm-DNA-bind_4"/>
    <property type="match status" value="1"/>
</dbReference>
<dbReference type="Gene3D" id="1.10.150.130">
    <property type="match status" value="1"/>
</dbReference>
<dbReference type="Pfam" id="PF14659">
    <property type="entry name" value="Phage_int_SAM_3"/>
    <property type="match status" value="1"/>
</dbReference>
<gene>
    <name evidence="8" type="ORF">EFL26_19810</name>
</gene>
<feature type="compositionally biased region" description="Low complexity" evidence="5">
    <location>
        <begin position="413"/>
        <end position="424"/>
    </location>
</feature>
<feature type="compositionally biased region" description="Basic and acidic residues" evidence="5">
    <location>
        <begin position="400"/>
        <end position="409"/>
    </location>
</feature>
<name>A0A3N0GIN5_9ACTN</name>
<accession>A0A3N0GIN5</accession>
<evidence type="ECO:0000259" key="7">
    <source>
        <dbReference type="PROSITE" id="PS51900"/>
    </source>
</evidence>
<dbReference type="RefSeq" id="WP_123224646.1">
    <property type="nucleotide sequence ID" value="NZ_RJSF01000046.1"/>
</dbReference>
<feature type="domain" description="Tyr recombinase" evidence="6">
    <location>
        <begin position="174"/>
        <end position="370"/>
    </location>
</feature>
<dbReference type="OrthoDB" id="148546at2"/>
<dbReference type="InterPro" id="IPR002104">
    <property type="entry name" value="Integrase_catalytic"/>
</dbReference>
<dbReference type="PANTHER" id="PTHR30349">
    <property type="entry name" value="PHAGE INTEGRASE-RELATED"/>
    <property type="match status" value="1"/>
</dbReference>
<dbReference type="InterPro" id="IPR013762">
    <property type="entry name" value="Integrase-like_cat_sf"/>
</dbReference>
<dbReference type="InterPro" id="IPR011010">
    <property type="entry name" value="DNA_brk_join_enz"/>
</dbReference>
<protein>
    <submittedName>
        <fullName evidence="8">Site-specific integrase</fullName>
    </submittedName>
</protein>
<dbReference type="Pfam" id="PF00589">
    <property type="entry name" value="Phage_integrase"/>
    <property type="match status" value="1"/>
</dbReference>
<dbReference type="GO" id="GO:0006310">
    <property type="term" value="P:DNA recombination"/>
    <property type="evidence" value="ECO:0007669"/>
    <property type="project" value="UniProtKB-KW"/>
</dbReference>
<dbReference type="Gene3D" id="1.10.443.10">
    <property type="entry name" value="Intergrase catalytic core"/>
    <property type="match status" value="1"/>
</dbReference>
<dbReference type="InterPro" id="IPR050090">
    <property type="entry name" value="Tyrosine_recombinase_XerCD"/>
</dbReference>
<evidence type="ECO:0000256" key="2">
    <source>
        <dbReference type="ARBA" id="ARBA00023125"/>
    </source>
</evidence>
<evidence type="ECO:0000313" key="8">
    <source>
        <dbReference type="EMBL" id="RNM12066.1"/>
    </source>
</evidence>
<dbReference type="InterPro" id="IPR010998">
    <property type="entry name" value="Integrase_recombinase_N"/>
</dbReference>
<dbReference type="SUPFAM" id="SSF56349">
    <property type="entry name" value="DNA breaking-rejoining enzymes"/>
    <property type="match status" value="1"/>
</dbReference>
<keyword evidence="9" id="KW-1185">Reference proteome</keyword>
<dbReference type="AlphaFoldDB" id="A0A3N0GIN5"/>
<dbReference type="PROSITE" id="PS51898">
    <property type="entry name" value="TYR_RECOMBINASE"/>
    <property type="match status" value="1"/>
</dbReference>
<dbReference type="PROSITE" id="PS51900">
    <property type="entry name" value="CB"/>
    <property type="match status" value="1"/>
</dbReference>
<evidence type="ECO:0000256" key="1">
    <source>
        <dbReference type="ARBA" id="ARBA00022908"/>
    </source>
</evidence>
<evidence type="ECO:0000256" key="5">
    <source>
        <dbReference type="SAM" id="MobiDB-lite"/>
    </source>
</evidence>
<dbReference type="InterPro" id="IPR044068">
    <property type="entry name" value="CB"/>
</dbReference>
<dbReference type="InterPro" id="IPR004107">
    <property type="entry name" value="Integrase_SAM-like_N"/>
</dbReference>
<dbReference type="PANTHER" id="PTHR30349:SF91">
    <property type="entry name" value="INTA PROTEIN"/>
    <property type="match status" value="1"/>
</dbReference>
<reference evidence="8 9" key="1">
    <citation type="submission" date="2018-11" db="EMBL/GenBank/DDBJ databases">
        <authorList>
            <person name="Li F."/>
        </authorList>
    </citation>
    <scope>NUCLEOTIDE SEQUENCE [LARGE SCALE GENOMIC DNA]</scope>
    <source>
        <strain evidence="8 9">Gsoil 818</strain>
    </source>
</reference>
<evidence type="ECO:0000259" key="6">
    <source>
        <dbReference type="PROSITE" id="PS51898"/>
    </source>
</evidence>
<dbReference type="GO" id="GO:0003677">
    <property type="term" value="F:DNA binding"/>
    <property type="evidence" value="ECO:0007669"/>
    <property type="project" value="UniProtKB-UniRule"/>
</dbReference>
<dbReference type="EMBL" id="RJSF01000046">
    <property type="protein sequence ID" value="RNM12066.1"/>
    <property type="molecule type" value="Genomic_DNA"/>
</dbReference>